<name>A0A3M7PFH7_BRAPC</name>
<accession>A0A3M7PFH7</accession>
<evidence type="ECO:0000259" key="5">
    <source>
        <dbReference type="PROSITE" id="PS50158"/>
    </source>
</evidence>
<dbReference type="PROSITE" id="PS50158">
    <property type="entry name" value="ZF_CCHC"/>
    <property type="match status" value="1"/>
</dbReference>
<dbReference type="InterPro" id="IPR012677">
    <property type="entry name" value="Nucleotide-bd_a/b_plait_sf"/>
</dbReference>
<dbReference type="STRING" id="10195.A0A3M7PFH7"/>
<dbReference type="InterPro" id="IPR001878">
    <property type="entry name" value="Znf_CCHC"/>
</dbReference>
<feature type="compositionally biased region" description="Basic residues" evidence="3">
    <location>
        <begin position="175"/>
        <end position="184"/>
    </location>
</feature>
<dbReference type="SUPFAM" id="SSF54928">
    <property type="entry name" value="RNA-binding domain, RBD"/>
    <property type="match status" value="1"/>
</dbReference>
<sequence length="184" mass="20786">MPKTELYIGNLNKDARQEEIEDVFKRYGAIKQCQLKNKGFGPVFAFIEFEDERDAEDALNSENGRDMCGASMVVQFAKGKDEKRERRGGDRGGDRDRFGGRGGGRGGRGGGRDGGRPSECFECGERGHFARDCRNRRGGSGGGRREFGRREERDMGRNNFRGERFSGGSRDRRDRSRSRSRSRD</sequence>
<dbReference type="EMBL" id="REGN01011399">
    <property type="protein sequence ID" value="RMZ97467.1"/>
    <property type="molecule type" value="Genomic_DNA"/>
</dbReference>
<feature type="domain" description="RRM" evidence="4">
    <location>
        <begin position="4"/>
        <end position="79"/>
    </location>
</feature>
<feature type="region of interest" description="Disordered" evidence="3">
    <location>
        <begin position="75"/>
        <end position="184"/>
    </location>
</feature>
<keyword evidence="1" id="KW-0479">Metal-binding</keyword>
<dbReference type="SMART" id="SM00343">
    <property type="entry name" value="ZnF_C2HC"/>
    <property type="match status" value="1"/>
</dbReference>
<evidence type="ECO:0000313" key="7">
    <source>
        <dbReference type="Proteomes" id="UP000276133"/>
    </source>
</evidence>
<organism evidence="6 7">
    <name type="scientific">Brachionus plicatilis</name>
    <name type="common">Marine rotifer</name>
    <name type="synonym">Brachionus muelleri</name>
    <dbReference type="NCBI Taxonomy" id="10195"/>
    <lineage>
        <taxon>Eukaryota</taxon>
        <taxon>Metazoa</taxon>
        <taxon>Spiralia</taxon>
        <taxon>Gnathifera</taxon>
        <taxon>Rotifera</taxon>
        <taxon>Eurotatoria</taxon>
        <taxon>Monogononta</taxon>
        <taxon>Pseudotrocha</taxon>
        <taxon>Ploima</taxon>
        <taxon>Brachionidae</taxon>
        <taxon>Brachionus</taxon>
    </lineage>
</organism>
<keyword evidence="7" id="KW-1185">Reference proteome</keyword>
<feature type="compositionally biased region" description="Basic and acidic residues" evidence="3">
    <location>
        <begin position="143"/>
        <end position="174"/>
    </location>
</feature>
<dbReference type="PANTHER" id="PTHR23147">
    <property type="entry name" value="SERINE/ARGININE RICH SPLICING FACTOR"/>
    <property type="match status" value="1"/>
</dbReference>
<keyword evidence="1" id="KW-0863">Zinc-finger</keyword>
<feature type="domain" description="CCHC-type" evidence="5">
    <location>
        <begin position="120"/>
        <end position="135"/>
    </location>
</feature>
<dbReference type="PROSITE" id="PS50102">
    <property type="entry name" value="RRM"/>
    <property type="match status" value="1"/>
</dbReference>
<dbReference type="SMART" id="SM00360">
    <property type="entry name" value="RRM"/>
    <property type="match status" value="1"/>
</dbReference>
<dbReference type="InterPro" id="IPR035979">
    <property type="entry name" value="RBD_domain_sf"/>
</dbReference>
<dbReference type="InterPro" id="IPR000504">
    <property type="entry name" value="RRM_dom"/>
</dbReference>
<dbReference type="OrthoDB" id="1099063at2759"/>
<protein>
    <submittedName>
        <fullName evidence="6">Serine arginine-rich splicing factor 7-like isoform X1</fullName>
    </submittedName>
</protein>
<dbReference type="Gene3D" id="3.30.70.330">
    <property type="match status" value="1"/>
</dbReference>
<evidence type="ECO:0000256" key="3">
    <source>
        <dbReference type="SAM" id="MobiDB-lite"/>
    </source>
</evidence>
<dbReference type="GO" id="GO:0008270">
    <property type="term" value="F:zinc ion binding"/>
    <property type="evidence" value="ECO:0007669"/>
    <property type="project" value="UniProtKB-KW"/>
</dbReference>
<dbReference type="AlphaFoldDB" id="A0A3M7PFH7"/>
<dbReference type="GO" id="GO:0003723">
    <property type="term" value="F:RNA binding"/>
    <property type="evidence" value="ECO:0007669"/>
    <property type="project" value="UniProtKB-UniRule"/>
</dbReference>
<reference evidence="6 7" key="1">
    <citation type="journal article" date="2018" name="Sci. Rep.">
        <title>Genomic signatures of local adaptation to the degree of environmental predictability in rotifers.</title>
        <authorList>
            <person name="Franch-Gras L."/>
            <person name="Hahn C."/>
            <person name="Garcia-Roger E.M."/>
            <person name="Carmona M.J."/>
            <person name="Serra M."/>
            <person name="Gomez A."/>
        </authorList>
    </citation>
    <scope>NUCLEOTIDE SEQUENCE [LARGE SCALE GENOMIC DNA]</scope>
    <source>
        <strain evidence="6">HYR1</strain>
    </source>
</reference>
<keyword evidence="2" id="KW-0694">RNA-binding</keyword>
<proteinExistence type="predicted"/>
<evidence type="ECO:0000313" key="6">
    <source>
        <dbReference type="EMBL" id="RMZ97467.1"/>
    </source>
</evidence>
<keyword evidence="1" id="KW-0862">Zinc</keyword>
<dbReference type="Pfam" id="PF00098">
    <property type="entry name" value="zf-CCHC"/>
    <property type="match status" value="1"/>
</dbReference>
<dbReference type="SUPFAM" id="SSF57756">
    <property type="entry name" value="Retrovirus zinc finger-like domains"/>
    <property type="match status" value="1"/>
</dbReference>
<evidence type="ECO:0000259" key="4">
    <source>
        <dbReference type="PROSITE" id="PS50102"/>
    </source>
</evidence>
<gene>
    <name evidence="6" type="ORF">BpHYR1_019407</name>
</gene>
<dbReference type="InterPro" id="IPR036875">
    <property type="entry name" value="Znf_CCHC_sf"/>
</dbReference>
<evidence type="ECO:0000256" key="2">
    <source>
        <dbReference type="PROSITE-ProRule" id="PRU00176"/>
    </source>
</evidence>
<feature type="compositionally biased region" description="Gly residues" evidence="3">
    <location>
        <begin position="100"/>
        <end position="109"/>
    </location>
</feature>
<evidence type="ECO:0000256" key="1">
    <source>
        <dbReference type="PROSITE-ProRule" id="PRU00047"/>
    </source>
</evidence>
<dbReference type="Proteomes" id="UP000276133">
    <property type="component" value="Unassembled WGS sequence"/>
</dbReference>
<feature type="compositionally biased region" description="Basic and acidic residues" evidence="3">
    <location>
        <begin position="78"/>
        <end position="99"/>
    </location>
</feature>
<dbReference type="Pfam" id="PF00076">
    <property type="entry name" value="RRM_1"/>
    <property type="match status" value="1"/>
</dbReference>
<dbReference type="InterPro" id="IPR050907">
    <property type="entry name" value="SRSF"/>
</dbReference>
<comment type="caution">
    <text evidence="6">The sequence shown here is derived from an EMBL/GenBank/DDBJ whole genome shotgun (WGS) entry which is preliminary data.</text>
</comment>
<feature type="compositionally biased region" description="Basic and acidic residues" evidence="3">
    <location>
        <begin position="123"/>
        <end position="135"/>
    </location>
</feature>
<dbReference type="Gene3D" id="4.10.60.10">
    <property type="entry name" value="Zinc finger, CCHC-type"/>
    <property type="match status" value="1"/>
</dbReference>